<dbReference type="RefSeq" id="WP_077686243.1">
    <property type="nucleotide sequence ID" value="NZ_CP019606.1"/>
</dbReference>
<name>A0A1Q2CP80_9ACTN</name>
<sequence>MTEVKYRDIVREIALDNYGYVTTREAGQAGVPPVELPKLAARGGLENVAYGLYRVPDIPPTRFDQVAEALLRVGDGAYLHGESVLALFGLGDVNPRRIKVAIHKRARPKLPAFVEMTQVHAGAPTTIYEGLASQPVADALLECRGRIETKRLLSAAKEARAEGLLTTAEYRSLAKELAS</sequence>
<dbReference type="AlphaFoldDB" id="A0A1Q2CP80"/>
<accession>A0A1Q2CP80</accession>
<feature type="domain" description="AbiEi antitoxin N-terminal" evidence="1">
    <location>
        <begin position="9"/>
        <end position="56"/>
    </location>
</feature>
<dbReference type="KEGG" id="tes:BW730_10835"/>
<evidence type="ECO:0000313" key="2">
    <source>
        <dbReference type="EMBL" id="AQP47916.1"/>
    </source>
</evidence>
<evidence type="ECO:0000259" key="1">
    <source>
        <dbReference type="Pfam" id="PF13338"/>
    </source>
</evidence>
<dbReference type="Pfam" id="PF13338">
    <property type="entry name" value="AbiEi_4"/>
    <property type="match status" value="1"/>
</dbReference>
<protein>
    <recommendedName>
        <fullName evidence="1">AbiEi antitoxin N-terminal domain-containing protein</fullName>
    </recommendedName>
</protein>
<dbReference type="STRING" id="1332264.BW730_10835"/>
<dbReference type="Proteomes" id="UP000188145">
    <property type="component" value="Chromosome"/>
</dbReference>
<proteinExistence type="predicted"/>
<evidence type="ECO:0000313" key="3">
    <source>
        <dbReference type="Proteomes" id="UP000188145"/>
    </source>
</evidence>
<reference evidence="3" key="1">
    <citation type="submission" date="2017-02" db="EMBL/GenBank/DDBJ databases">
        <title>Tessaracoccus aquaemaris sp. nov., isolated from the intestine of a Korean rockfish, Sebastes schlegelii, in a marine aquaculture pond.</title>
        <authorList>
            <person name="Tak E.J."/>
            <person name="Bae J.-W."/>
        </authorList>
    </citation>
    <scope>NUCLEOTIDE SEQUENCE [LARGE SCALE GENOMIC DNA]</scope>
    <source>
        <strain evidence="3">NSG39</strain>
    </source>
</reference>
<organism evidence="2 3">
    <name type="scientific">Tessaracoccus aquimaris</name>
    <dbReference type="NCBI Taxonomy" id="1332264"/>
    <lineage>
        <taxon>Bacteria</taxon>
        <taxon>Bacillati</taxon>
        <taxon>Actinomycetota</taxon>
        <taxon>Actinomycetes</taxon>
        <taxon>Propionibacteriales</taxon>
        <taxon>Propionibacteriaceae</taxon>
        <taxon>Tessaracoccus</taxon>
    </lineage>
</organism>
<dbReference type="EMBL" id="CP019606">
    <property type="protein sequence ID" value="AQP47916.1"/>
    <property type="molecule type" value="Genomic_DNA"/>
</dbReference>
<gene>
    <name evidence="2" type="ORF">BW730_10835</name>
</gene>
<keyword evidence="3" id="KW-1185">Reference proteome</keyword>
<dbReference type="OrthoDB" id="3192636at2"/>
<dbReference type="InterPro" id="IPR025159">
    <property type="entry name" value="AbiEi_N"/>
</dbReference>